<keyword evidence="4 7" id="KW-0812">Transmembrane</keyword>
<dbReference type="AlphaFoldDB" id="A0A9X3MRL6"/>
<gene>
    <name evidence="8" type="ORF">OM076_06730</name>
</gene>
<dbReference type="PANTHER" id="PTHR23513:SF6">
    <property type="entry name" value="MAJOR FACILITATOR SUPERFAMILY ASSOCIATED DOMAIN-CONTAINING PROTEIN"/>
    <property type="match status" value="1"/>
</dbReference>
<feature type="transmembrane region" description="Helical" evidence="7">
    <location>
        <begin position="9"/>
        <end position="35"/>
    </location>
</feature>
<sequence>MGLLRQRDFLLLFVGQGVSRLGDGLYTAVVIWLAWSLSHDPGSVALVTTAAYAPAFLATPIGASYADRHDRRRLMIATDLVRAAVVAVAPILLAAGALNLTLLAIGVALLALIGAPFSPARNALVPQIAPAGRLLEANGLLQVSFRAAFFVGPLLLAPLLAVLSLELVLALNVLTFLASAATLAAIRVRPAAAGGQAVGLREDLLAGFAALRAEPDVLIVILTFVLALVAASGFLTVGVVALVGDGFGGGNGQYGLLLGIAGVAEVFGALVVARLRLRDLAITAVLAWALLGAFRFPLGLAGTPAVAAALLAITGFASALTDIPLIALVQQRIPDRHLAKALGLWEAGIAGALSISPFITAGTISLVGVRNAFMVSGVALISIATIAAVIITRLRVSHPAREAISEAR</sequence>
<evidence type="ECO:0000256" key="6">
    <source>
        <dbReference type="ARBA" id="ARBA00023136"/>
    </source>
</evidence>
<organism evidence="8 9">
    <name type="scientific">Solirubrobacter ginsenosidimutans</name>
    <dbReference type="NCBI Taxonomy" id="490573"/>
    <lineage>
        <taxon>Bacteria</taxon>
        <taxon>Bacillati</taxon>
        <taxon>Actinomycetota</taxon>
        <taxon>Thermoleophilia</taxon>
        <taxon>Solirubrobacterales</taxon>
        <taxon>Solirubrobacteraceae</taxon>
        <taxon>Solirubrobacter</taxon>
    </lineage>
</organism>
<evidence type="ECO:0000313" key="9">
    <source>
        <dbReference type="Proteomes" id="UP001149140"/>
    </source>
</evidence>
<comment type="subcellular location">
    <subcellularLocation>
        <location evidence="1">Cell membrane</location>
        <topology evidence="1">Multi-pass membrane protein</topology>
    </subcellularLocation>
</comment>
<dbReference type="Gene3D" id="1.20.1250.20">
    <property type="entry name" value="MFS general substrate transporter like domains"/>
    <property type="match status" value="1"/>
</dbReference>
<dbReference type="SUPFAM" id="SSF103473">
    <property type="entry name" value="MFS general substrate transporter"/>
    <property type="match status" value="1"/>
</dbReference>
<feature type="transmembrane region" description="Helical" evidence="7">
    <location>
        <begin position="341"/>
        <end position="366"/>
    </location>
</feature>
<dbReference type="InterPro" id="IPR036259">
    <property type="entry name" value="MFS_trans_sf"/>
</dbReference>
<evidence type="ECO:0000256" key="4">
    <source>
        <dbReference type="ARBA" id="ARBA00022692"/>
    </source>
</evidence>
<evidence type="ECO:0000256" key="2">
    <source>
        <dbReference type="ARBA" id="ARBA00022448"/>
    </source>
</evidence>
<evidence type="ECO:0000313" key="8">
    <source>
        <dbReference type="EMBL" id="MDA0159948.1"/>
    </source>
</evidence>
<dbReference type="Pfam" id="PF05977">
    <property type="entry name" value="MFS_3"/>
    <property type="match status" value="1"/>
</dbReference>
<keyword evidence="3" id="KW-1003">Cell membrane</keyword>
<feature type="transmembrane region" description="Helical" evidence="7">
    <location>
        <begin position="306"/>
        <end position="329"/>
    </location>
</feature>
<keyword evidence="6 7" id="KW-0472">Membrane</keyword>
<keyword evidence="9" id="KW-1185">Reference proteome</keyword>
<evidence type="ECO:0000256" key="1">
    <source>
        <dbReference type="ARBA" id="ARBA00004651"/>
    </source>
</evidence>
<proteinExistence type="predicted"/>
<accession>A0A9X3MRL6</accession>
<dbReference type="Proteomes" id="UP001149140">
    <property type="component" value="Unassembled WGS sequence"/>
</dbReference>
<keyword evidence="5 7" id="KW-1133">Transmembrane helix</keyword>
<evidence type="ECO:0000256" key="5">
    <source>
        <dbReference type="ARBA" id="ARBA00022989"/>
    </source>
</evidence>
<dbReference type="InterPro" id="IPR010290">
    <property type="entry name" value="TM_effector"/>
</dbReference>
<reference evidence="8" key="1">
    <citation type="submission" date="2022-10" db="EMBL/GenBank/DDBJ databases">
        <title>The WGS of Solirubrobacter ginsenosidimutans DSM 21036.</title>
        <authorList>
            <person name="Jiang Z."/>
        </authorList>
    </citation>
    <scope>NUCLEOTIDE SEQUENCE</scope>
    <source>
        <strain evidence="8">DSM 21036</strain>
    </source>
</reference>
<dbReference type="CDD" id="cd06173">
    <property type="entry name" value="MFS_MefA_like"/>
    <property type="match status" value="1"/>
</dbReference>
<feature type="transmembrane region" description="Helical" evidence="7">
    <location>
        <begin position="41"/>
        <end position="62"/>
    </location>
</feature>
<feature type="transmembrane region" description="Helical" evidence="7">
    <location>
        <begin position="100"/>
        <end position="118"/>
    </location>
</feature>
<feature type="transmembrane region" description="Helical" evidence="7">
    <location>
        <begin position="254"/>
        <end position="273"/>
    </location>
</feature>
<feature type="transmembrane region" description="Helical" evidence="7">
    <location>
        <begin position="372"/>
        <end position="391"/>
    </location>
</feature>
<dbReference type="PANTHER" id="PTHR23513">
    <property type="entry name" value="INTEGRAL MEMBRANE EFFLUX PROTEIN-RELATED"/>
    <property type="match status" value="1"/>
</dbReference>
<evidence type="ECO:0000256" key="3">
    <source>
        <dbReference type="ARBA" id="ARBA00022475"/>
    </source>
</evidence>
<comment type="caution">
    <text evidence="8">The sequence shown here is derived from an EMBL/GenBank/DDBJ whole genome shotgun (WGS) entry which is preliminary data.</text>
</comment>
<keyword evidence="2" id="KW-0813">Transport</keyword>
<name>A0A9X3MRL6_9ACTN</name>
<feature type="transmembrane region" description="Helical" evidence="7">
    <location>
        <begin position="217"/>
        <end position="242"/>
    </location>
</feature>
<dbReference type="EMBL" id="JAPDOD010000004">
    <property type="protein sequence ID" value="MDA0159948.1"/>
    <property type="molecule type" value="Genomic_DNA"/>
</dbReference>
<dbReference type="GO" id="GO:0005886">
    <property type="term" value="C:plasma membrane"/>
    <property type="evidence" value="ECO:0007669"/>
    <property type="project" value="UniProtKB-SubCell"/>
</dbReference>
<feature type="transmembrane region" description="Helical" evidence="7">
    <location>
        <begin position="280"/>
        <end position="300"/>
    </location>
</feature>
<dbReference type="RefSeq" id="WP_270038719.1">
    <property type="nucleotide sequence ID" value="NZ_JAPDOD010000004.1"/>
</dbReference>
<evidence type="ECO:0000256" key="7">
    <source>
        <dbReference type="SAM" id="Phobius"/>
    </source>
</evidence>
<protein>
    <submittedName>
        <fullName evidence="8">MFS transporter</fullName>
    </submittedName>
</protein>